<dbReference type="Proteomes" id="UP000309788">
    <property type="component" value="Unassembled WGS sequence"/>
</dbReference>
<evidence type="ECO:0000313" key="2">
    <source>
        <dbReference type="Proteomes" id="UP000309788"/>
    </source>
</evidence>
<protein>
    <submittedName>
        <fullName evidence="1">Uncharacterized protein</fullName>
    </submittedName>
</protein>
<keyword evidence="2" id="KW-1185">Reference proteome</keyword>
<sequence length="116" mass="12355">MEDIADTTGFLDETTSMLMCEEKQLTPQKGVEIIDKWIIPLDQAENTRPIADGLKKLKSLLGQEPVDGGAVISQMGTLAGQLIVIAPDMGAEGEMPSLLMALASALRMAGDIPKSE</sequence>
<evidence type="ECO:0000313" key="1">
    <source>
        <dbReference type="EMBL" id="TLU88709.1"/>
    </source>
</evidence>
<comment type="caution">
    <text evidence="1">The sequence shown here is derived from an EMBL/GenBank/DDBJ whole genome shotgun (WGS) entry which is preliminary data.</text>
</comment>
<reference evidence="1 2" key="1">
    <citation type="submission" date="2019-05" db="EMBL/GenBank/DDBJ databases">
        <authorList>
            <person name="Qu J.-H."/>
        </authorList>
    </citation>
    <scope>NUCLEOTIDE SEQUENCE [LARGE SCALE GENOMIC DNA]</scope>
    <source>
        <strain evidence="1 2">Z12</strain>
    </source>
</reference>
<name>A0A5R9K538_9BACT</name>
<organism evidence="1 2">
    <name type="scientific">Dyadobacter sediminis</name>
    <dbReference type="NCBI Taxonomy" id="1493691"/>
    <lineage>
        <taxon>Bacteria</taxon>
        <taxon>Pseudomonadati</taxon>
        <taxon>Bacteroidota</taxon>
        <taxon>Cytophagia</taxon>
        <taxon>Cytophagales</taxon>
        <taxon>Spirosomataceae</taxon>
        <taxon>Dyadobacter</taxon>
    </lineage>
</organism>
<proteinExistence type="predicted"/>
<dbReference type="EMBL" id="VCEI01000033">
    <property type="protein sequence ID" value="TLU88709.1"/>
    <property type="molecule type" value="Genomic_DNA"/>
</dbReference>
<gene>
    <name evidence="1" type="ORF">FEM55_24705</name>
</gene>
<dbReference type="OrthoDB" id="964226at2"/>
<accession>A0A5R9K538</accession>
<dbReference type="AlphaFoldDB" id="A0A5R9K538"/>
<dbReference type="RefSeq" id="WP_138284240.1">
    <property type="nucleotide sequence ID" value="NZ_BMGE01000008.1"/>
</dbReference>